<keyword evidence="1" id="KW-0812">Transmembrane</keyword>
<sequence length="176" mass="19898">MLKKLTTKDVVTMAVLMALTIVLGRTLAIPTPVSRISFSFLPIAVAGMLVGPVWAGVMAFLADLVGTQINAFGGVYFPLFGISDFCYGFIYGLFFYQKEINWKRILCCLLATLTFYFTVGVATQYLYWSMFMHQPRAVGGIIQVRAWSSLVNYPVRFVVIYFVNVYLRQHVKAFTR</sequence>
<organism evidence="2 3">
    <name type="scientific">Candidatus Avimonoglobus intestinipullorum</name>
    <dbReference type="NCBI Taxonomy" id="2840699"/>
    <lineage>
        <taxon>Bacteria</taxon>
        <taxon>Bacillati</taxon>
        <taxon>Bacillota</taxon>
        <taxon>Clostridia</taxon>
        <taxon>Eubacteriales</taxon>
        <taxon>Candidatus Avimonoglobus</taxon>
    </lineage>
</organism>
<evidence type="ECO:0000313" key="3">
    <source>
        <dbReference type="Proteomes" id="UP000824111"/>
    </source>
</evidence>
<feature type="transmembrane region" description="Helical" evidence="1">
    <location>
        <begin position="12"/>
        <end position="28"/>
    </location>
</feature>
<reference evidence="2" key="2">
    <citation type="journal article" date="2021" name="PeerJ">
        <title>Extensive microbial diversity within the chicken gut microbiome revealed by metagenomics and culture.</title>
        <authorList>
            <person name="Gilroy R."/>
            <person name="Ravi A."/>
            <person name="Getino M."/>
            <person name="Pursley I."/>
            <person name="Horton D.L."/>
            <person name="Alikhan N.F."/>
            <person name="Baker D."/>
            <person name="Gharbi K."/>
            <person name="Hall N."/>
            <person name="Watson M."/>
            <person name="Adriaenssens E.M."/>
            <person name="Foster-Nyarko E."/>
            <person name="Jarju S."/>
            <person name="Secka A."/>
            <person name="Antonio M."/>
            <person name="Oren A."/>
            <person name="Chaudhuri R.R."/>
            <person name="La Ragione R."/>
            <person name="Hildebrand F."/>
            <person name="Pallen M.J."/>
        </authorList>
    </citation>
    <scope>NUCLEOTIDE SEQUENCE</scope>
    <source>
        <strain evidence="2">ChiSjej4B22-9803</strain>
    </source>
</reference>
<accession>A0A9D1S5C5</accession>
<dbReference type="InterPro" id="IPR030949">
    <property type="entry name" value="ECF_S_folate_fam"/>
</dbReference>
<dbReference type="InterPro" id="IPR024529">
    <property type="entry name" value="ECF_trnsprt_substrate-spec"/>
</dbReference>
<feature type="transmembrane region" description="Helical" evidence="1">
    <location>
        <begin position="74"/>
        <end position="94"/>
    </location>
</feature>
<dbReference type="Gene3D" id="1.10.1760.20">
    <property type="match status" value="1"/>
</dbReference>
<keyword evidence="1" id="KW-0472">Membrane</keyword>
<dbReference type="NCBIfam" id="TIGR04518">
    <property type="entry name" value="ECF_S_folT_fam"/>
    <property type="match status" value="1"/>
</dbReference>
<reference evidence="2" key="1">
    <citation type="submission" date="2020-10" db="EMBL/GenBank/DDBJ databases">
        <authorList>
            <person name="Gilroy R."/>
        </authorList>
    </citation>
    <scope>NUCLEOTIDE SEQUENCE</scope>
    <source>
        <strain evidence="2">ChiSjej4B22-9803</strain>
    </source>
</reference>
<keyword evidence="1" id="KW-1133">Transmembrane helix</keyword>
<gene>
    <name evidence="2" type="ORF">IAB04_00740</name>
</gene>
<dbReference type="Pfam" id="PF12822">
    <property type="entry name" value="ECF_trnsprt"/>
    <property type="match status" value="1"/>
</dbReference>
<dbReference type="GO" id="GO:0022857">
    <property type="term" value="F:transmembrane transporter activity"/>
    <property type="evidence" value="ECO:0007669"/>
    <property type="project" value="InterPro"/>
</dbReference>
<feature type="transmembrane region" description="Helical" evidence="1">
    <location>
        <begin position="106"/>
        <end position="127"/>
    </location>
</feature>
<evidence type="ECO:0000256" key="1">
    <source>
        <dbReference type="SAM" id="Phobius"/>
    </source>
</evidence>
<comment type="caution">
    <text evidence="2">The sequence shown here is derived from an EMBL/GenBank/DDBJ whole genome shotgun (WGS) entry which is preliminary data.</text>
</comment>
<evidence type="ECO:0000313" key="2">
    <source>
        <dbReference type="EMBL" id="HIU47869.1"/>
    </source>
</evidence>
<dbReference type="Proteomes" id="UP000824111">
    <property type="component" value="Unassembled WGS sequence"/>
</dbReference>
<name>A0A9D1S5C5_9FIRM</name>
<feature type="transmembrane region" description="Helical" evidence="1">
    <location>
        <begin position="40"/>
        <end position="62"/>
    </location>
</feature>
<proteinExistence type="predicted"/>
<dbReference type="AlphaFoldDB" id="A0A9D1S5C5"/>
<dbReference type="EMBL" id="DVND01000016">
    <property type="protein sequence ID" value="HIU47869.1"/>
    <property type="molecule type" value="Genomic_DNA"/>
</dbReference>
<protein>
    <submittedName>
        <fullName evidence="2">Folate family ECF transporter S component</fullName>
    </submittedName>
</protein>
<feature type="transmembrane region" description="Helical" evidence="1">
    <location>
        <begin position="147"/>
        <end position="167"/>
    </location>
</feature>